<dbReference type="GO" id="GO:0046872">
    <property type="term" value="F:metal ion binding"/>
    <property type="evidence" value="ECO:0007669"/>
    <property type="project" value="UniProtKB-KW"/>
</dbReference>
<keyword evidence="7" id="KW-0482">Metalloprotease</keyword>
<comment type="similarity">
    <text evidence="2">Belongs to the peptidase M13 family.</text>
</comment>
<dbReference type="InterPro" id="IPR008753">
    <property type="entry name" value="Peptidase_M13_N"/>
</dbReference>
<keyword evidence="9" id="KW-0472">Membrane</keyword>
<evidence type="ECO:0000256" key="4">
    <source>
        <dbReference type="ARBA" id="ARBA00022723"/>
    </source>
</evidence>
<name>A0A9Q0M8A7_BLOTA</name>
<protein>
    <submittedName>
        <fullName evidence="12">Uncharacterized protein</fullName>
    </submittedName>
</protein>
<feature type="domain" description="Peptidase M13 C-terminal" evidence="10">
    <location>
        <begin position="750"/>
        <end position="861"/>
    </location>
</feature>
<evidence type="ECO:0000256" key="6">
    <source>
        <dbReference type="ARBA" id="ARBA00022833"/>
    </source>
</evidence>
<evidence type="ECO:0000313" key="13">
    <source>
        <dbReference type="Proteomes" id="UP001142055"/>
    </source>
</evidence>
<dbReference type="InterPro" id="IPR000718">
    <property type="entry name" value="Peptidase_M13"/>
</dbReference>
<dbReference type="InterPro" id="IPR018497">
    <property type="entry name" value="Peptidase_M13_C"/>
</dbReference>
<evidence type="ECO:0000256" key="7">
    <source>
        <dbReference type="ARBA" id="ARBA00023049"/>
    </source>
</evidence>
<evidence type="ECO:0000313" key="12">
    <source>
        <dbReference type="EMBL" id="KAJ6219497.1"/>
    </source>
</evidence>
<keyword evidence="13" id="KW-1185">Reference proteome</keyword>
<keyword evidence="4" id="KW-0479">Metal-binding</keyword>
<organism evidence="12 13">
    <name type="scientific">Blomia tropicalis</name>
    <name type="common">Mite</name>
    <dbReference type="NCBI Taxonomy" id="40697"/>
    <lineage>
        <taxon>Eukaryota</taxon>
        <taxon>Metazoa</taxon>
        <taxon>Ecdysozoa</taxon>
        <taxon>Arthropoda</taxon>
        <taxon>Chelicerata</taxon>
        <taxon>Arachnida</taxon>
        <taxon>Acari</taxon>
        <taxon>Acariformes</taxon>
        <taxon>Sarcoptiformes</taxon>
        <taxon>Astigmata</taxon>
        <taxon>Glycyphagoidea</taxon>
        <taxon>Echimyopodidae</taxon>
        <taxon>Blomia</taxon>
    </lineage>
</organism>
<dbReference type="Proteomes" id="UP001142055">
    <property type="component" value="Chromosome 2"/>
</dbReference>
<dbReference type="Gene3D" id="3.40.390.10">
    <property type="entry name" value="Collagenase (Catalytic Domain)"/>
    <property type="match status" value="2"/>
</dbReference>
<evidence type="ECO:0000256" key="5">
    <source>
        <dbReference type="ARBA" id="ARBA00022801"/>
    </source>
</evidence>
<sequence>MSKTRDTKWNCHQSCQKTESTNLIGQSKCRKLNDKLMANHGIERQRFLSKNDVHMNGRQWRRRPIDHKTWIQNSKIVQQHILSNDSNISNDLHNENLNPQINGWTAAAHNFIGRRRRHSTIMWIMILCIGWLTFSNIVQTAHCVPSRTKINEKIDNNGWNEVNERMKDNDIGIGQYWTSKSSDNINDNKNMNEYETNDNELTISYETDEPDSNLKINDSNVCYSENCIDATGYLSNSMDLNVNPCDDFYMYTCGKWIRDHPIPLFVKSWSHFERVHYAIQADLLDKLKNKEKFLKATNNRAMFDKLYDFFHGCTNQTQRDISGYKSLYKLLNEIGGWPMIDEKWNVTLFEWEKAYVRLAKLDLYFFMRIEAMTELFDTSKTIIKIGPPYQYKENIINFVPQIAKRSSFTLFTLPFQGRRNETGSPPPSPSSSSPSVDDEPNSYYPSDELHNKYKNVISELKRDFTGTPINSSFDHYLDTKLDNIYKLQAILEKSAHPSLSLEDYRQNYSQYLYNITQLKQSTGLDFTYILEQMFPNVDIENQTMFVPDEQYLIDLGKLLRTLDKSEIANYLATNMVINIAGHSTTQMVKLLIAPLDAPEVLQNICFEETSRYLPELLGKLYMDGVAENSSKWQQDVNSLVQLLNDSFHEMLYESKWMDEATIKEAISKLDHMSMNVGYPEWYANDTQFEEYSKMVIFENKIDQQEYFSSVINVNEVSQELTTQELIQRLDEGHRGMLVSWPGHKPIIDVNAFYYFTANGVFIPVAIAQYPFYEMGLPKAITFGSMGMIIGHEMSHAFDNTGRLYDYDGNLRNWWSDQTSDGFRNKTDCFVKQYSNFVFDTIKQTLAENIADNGGLREAYRV</sequence>
<dbReference type="SUPFAM" id="SSF55486">
    <property type="entry name" value="Metalloproteases ('zincins'), catalytic domain"/>
    <property type="match status" value="1"/>
</dbReference>
<dbReference type="Pfam" id="PF05649">
    <property type="entry name" value="Peptidase_M13_N"/>
    <property type="match status" value="1"/>
</dbReference>
<keyword evidence="9" id="KW-0812">Transmembrane</keyword>
<dbReference type="Pfam" id="PF01431">
    <property type="entry name" value="Peptidase_M13"/>
    <property type="match status" value="1"/>
</dbReference>
<comment type="cofactor">
    <cofactor evidence="1">
        <name>Zn(2+)</name>
        <dbReference type="ChEBI" id="CHEBI:29105"/>
    </cofactor>
</comment>
<keyword evidence="3" id="KW-0645">Protease</keyword>
<dbReference type="GO" id="GO:0004222">
    <property type="term" value="F:metalloendopeptidase activity"/>
    <property type="evidence" value="ECO:0007669"/>
    <property type="project" value="InterPro"/>
</dbReference>
<feature type="domain" description="Peptidase M13 N-terminal" evidence="11">
    <location>
        <begin position="244"/>
        <end position="679"/>
    </location>
</feature>
<evidence type="ECO:0000259" key="10">
    <source>
        <dbReference type="Pfam" id="PF01431"/>
    </source>
</evidence>
<accession>A0A9Q0M8A7</accession>
<evidence type="ECO:0000259" key="11">
    <source>
        <dbReference type="Pfam" id="PF05649"/>
    </source>
</evidence>
<gene>
    <name evidence="12" type="ORF">RDWZM_005309</name>
</gene>
<proteinExistence type="inferred from homology"/>
<evidence type="ECO:0000256" key="2">
    <source>
        <dbReference type="ARBA" id="ARBA00007357"/>
    </source>
</evidence>
<dbReference type="PANTHER" id="PTHR11733:SF167">
    <property type="entry name" value="FI17812P1-RELATED"/>
    <property type="match status" value="1"/>
</dbReference>
<evidence type="ECO:0000256" key="8">
    <source>
        <dbReference type="SAM" id="MobiDB-lite"/>
    </source>
</evidence>
<evidence type="ECO:0000256" key="3">
    <source>
        <dbReference type="ARBA" id="ARBA00022670"/>
    </source>
</evidence>
<reference evidence="12" key="1">
    <citation type="submission" date="2022-12" db="EMBL/GenBank/DDBJ databases">
        <title>Genome assemblies of Blomia tropicalis.</title>
        <authorList>
            <person name="Cui Y."/>
        </authorList>
    </citation>
    <scope>NUCLEOTIDE SEQUENCE</scope>
    <source>
        <tissue evidence="12">Adult mites</tissue>
    </source>
</reference>
<evidence type="ECO:0000256" key="1">
    <source>
        <dbReference type="ARBA" id="ARBA00001947"/>
    </source>
</evidence>
<keyword evidence="5" id="KW-0378">Hydrolase</keyword>
<keyword evidence="9" id="KW-1133">Transmembrane helix</keyword>
<feature type="region of interest" description="Disordered" evidence="8">
    <location>
        <begin position="417"/>
        <end position="448"/>
    </location>
</feature>
<dbReference type="CDD" id="cd08662">
    <property type="entry name" value="M13"/>
    <property type="match status" value="1"/>
</dbReference>
<dbReference type="PRINTS" id="PR00786">
    <property type="entry name" value="NEPRILYSIN"/>
</dbReference>
<dbReference type="GO" id="GO:0016485">
    <property type="term" value="P:protein processing"/>
    <property type="evidence" value="ECO:0007669"/>
    <property type="project" value="TreeGrafter"/>
</dbReference>
<dbReference type="EMBL" id="JAPWDV010000002">
    <property type="protein sequence ID" value="KAJ6219497.1"/>
    <property type="molecule type" value="Genomic_DNA"/>
</dbReference>
<dbReference type="PROSITE" id="PS51885">
    <property type="entry name" value="NEPRILYSIN"/>
    <property type="match status" value="1"/>
</dbReference>
<dbReference type="PANTHER" id="PTHR11733">
    <property type="entry name" value="ZINC METALLOPROTEASE FAMILY M13 NEPRILYSIN-RELATED"/>
    <property type="match status" value="1"/>
</dbReference>
<keyword evidence="6" id="KW-0862">Zinc</keyword>
<dbReference type="GO" id="GO:0005886">
    <property type="term" value="C:plasma membrane"/>
    <property type="evidence" value="ECO:0007669"/>
    <property type="project" value="TreeGrafter"/>
</dbReference>
<dbReference type="InterPro" id="IPR024079">
    <property type="entry name" value="MetalloPept_cat_dom_sf"/>
</dbReference>
<dbReference type="AlphaFoldDB" id="A0A9Q0M8A7"/>
<comment type="caution">
    <text evidence="12">The sequence shown here is derived from an EMBL/GenBank/DDBJ whole genome shotgun (WGS) entry which is preliminary data.</text>
</comment>
<feature type="transmembrane region" description="Helical" evidence="9">
    <location>
        <begin position="120"/>
        <end position="138"/>
    </location>
</feature>
<evidence type="ECO:0000256" key="9">
    <source>
        <dbReference type="SAM" id="Phobius"/>
    </source>
</evidence>
<dbReference type="OMA" id="CSHENAT"/>